<dbReference type="EMBL" id="CP013107">
    <property type="protein sequence ID" value="APG92404.1"/>
    <property type="molecule type" value="Genomic_DNA"/>
</dbReference>
<reference evidence="1 2" key="1">
    <citation type="submission" date="2015-10" db="EMBL/GenBank/DDBJ databases">
        <title>Genomic differences between typical nodule nitrogen-fixing rhizobial strains and those coming from bean seeds.</title>
        <authorList>
            <person name="Peralta H."/>
            <person name="Aguilar-Vera A."/>
            <person name="Diaz R."/>
            <person name="Mora Y."/>
            <person name="Martinez-Batallar G."/>
            <person name="Salazar E."/>
            <person name="Vargas-Lagunas C."/>
            <person name="Encarnacion S."/>
            <person name="Girard L."/>
            <person name="Mora J."/>
        </authorList>
    </citation>
    <scope>NUCLEOTIDE SEQUENCE [LARGE SCALE GENOMIC DNA]</scope>
    <source>
        <strain evidence="1 2">CFNEI 73</strain>
    </source>
</reference>
<sequence length="37" mass="4175">MGICRAHGRLGRLRHMLSSQIEAPRWGGVSRHPKYCG</sequence>
<name>A0A1L3LQN4_9HYPH</name>
<dbReference type="AlphaFoldDB" id="A0A1L3LQN4"/>
<accession>A0A1L3LQN4</accession>
<dbReference type="STRING" id="194963.SAMCFNEI73_Ch3140"/>
<protein>
    <submittedName>
        <fullName evidence="1">Uncharacterized protein</fullName>
    </submittedName>
</protein>
<dbReference type="Proteomes" id="UP000182306">
    <property type="component" value="Chromosome"/>
</dbReference>
<gene>
    <name evidence="1" type="ORF">SAMCFNEI73_Ch3140</name>
</gene>
<keyword evidence="2" id="KW-1185">Reference proteome</keyword>
<proteinExistence type="predicted"/>
<dbReference type="KEGG" id="same:SAMCFNEI73_Ch3140"/>
<evidence type="ECO:0000313" key="2">
    <source>
        <dbReference type="Proteomes" id="UP000182306"/>
    </source>
</evidence>
<organism evidence="1 2">
    <name type="scientific">Sinorhizobium americanum</name>
    <dbReference type="NCBI Taxonomy" id="194963"/>
    <lineage>
        <taxon>Bacteria</taxon>
        <taxon>Pseudomonadati</taxon>
        <taxon>Pseudomonadota</taxon>
        <taxon>Alphaproteobacteria</taxon>
        <taxon>Hyphomicrobiales</taxon>
        <taxon>Rhizobiaceae</taxon>
        <taxon>Sinorhizobium/Ensifer group</taxon>
        <taxon>Sinorhizobium</taxon>
    </lineage>
</organism>
<evidence type="ECO:0000313" key="1">
    <source>
        <dbReference type="EMBL" id="APG92404.1"/>
    </source>
</evidence>